<evidence type="ECO:0000313" key="3">
    <source>
        <dbReference type="EMBL" id="KAH1066661.1"/>
    </source>
</evidence>
<evidence type="ECO:0000256" key="1">
    <source>
        <dbReference type="ARBA" id="ARBA00009748"/>
    </source>
</evidence>
<comment type="caution">
    <text evidence="3">The sequence shown here is derived from an EMBL/GenBank/DDBJ whole genome shotgun (WGS) entry which is preliminary data.</text>
</comment>
<dbReference type="InterPro" id="IPR016140">
    <property type="entry name" value="Bifunc_inhib/LTP/seed_store"/>
</dbReference>
<dbReference type="Gene3D" id="1.10.110.10">
    <property type="entry name" value="Plant lipid-transfer and hydrophobic proteins"/>
    <property type="match status" value="1"/>
</dbReference>
<protein>
    <recommendedName>
        <fullName evidence="2">Bifunctional inhibitor/plant lipid transfer protein/seed storage helical domain-containing protein</fullName>
    </recommendedName>
</protein>
<dbReference type="GO" id="GO:0006869">
    <property type="term" value="P:lipid transport"/>
    <property type="evidence" value="ECO:0007669"/>
    <property type="project" value="InterPro"/>
</dbReference>
<proteinExistence type="inferred from homology"/>
<dbReference type="EMBL" id="JAIQCV010000009">
    <property type="protein sequence ID" value="KAH1066661.1"/>
    <property type="molecule type" value="Genomic_DNA"/>
</dbReference>
<dbReference type="AlphaFoldDB" id="A0A9D3V1Y9"/>
<name>A0A9D3V1Y9_9ROSI</name>
<dbReference type="InterPro" id="IPR000528">
    <property type="entry name" value="Plant_nsLTP"/>
</dbReference>
<dbReference type="Proteomes" id="UP000828251">
    <property type="component" value="Unassembled WGS sequence"/>
</dbReference>
<dbReference type="SUPFAM" id="SSF47699">
    <property type="entry name" value="Bifunctional inhibitor/lipid-transfer protein/seed storage 2S albumin"/>
    <property type="match status" value="1"/>
</dbReference>
<dbReference type="PRINTS" id="PR00382">
    <property type="entry name" value="LIPIDTRNSFER"/>
</dbReference>
<evidence type="ECO:0000313" key="4">
    <source>
        <dbReference type="Proteomes" id="UP000828251"/>
    </source>
</evidence>
<sequence>MGMMDLNRESRAFIIKAGERDNAIYGNAIIELRGLGVVRQLFHVPPWMPTQLHAWDLRQAWLPSPSSASCDGLQQLAQTVKSVEDKKAICRCLKVGAKSLGIQDRFLSRIPRACNIK</sequence>
<comment type="similarity">
    <text evidence="1">Belongs to the plant LTP family.</text>
</comment>
<feature type="domain" description="Bifunctional inhibitor/plant lipid transfer protein/seed storage helical" evidence="2">
    <location>
        <begin position="59"/>
        <end position="116"/>
    </location>
</feature>
<dbReference type="InterPro" id="IPR036312">
    <property type="entry name" value="Bifun_inhib/LTP/seed_sf"/>
</dbReference>
<dbReference type="GO" id="GO:0008289">
    <property type="term" value="F:lipid binding"/>
    <property type="evidence" value="ECO:0007669"/>
    <property type="project" value="InterPro"/>
</dbReference>
<dbReference type="Pfam" id="PF00234">
    <property type="entry name" value="Tryp_alpha_amyl"/>
    <property type="match status" value="1"/>
</dbReference>
<accession>A0A9D3V1Y9</accession>
<reference evidence="3 4" key="1">
    <citation type="journal article" date="2021" name="Plant Biotechnol. J.">
        <title>Multi-omics assisted identification of the key and species-specific regulatory components of drought-tolerant mechanisms in Gossypium stocksii.</title>
        <authorList>
            <person name="Yu D."/>
            <person name="Ke L."/>
            <person name="Zhang D."/>
            <person name="Wu Y."/>
            <person name="Sun Y."/>
            <person name="Mei J."/>
            <person name="Sun J."/>
            <person name="Sun Y."/>
        </authorList>
    </citation>
    <scope>NUCLEOTIDE SEQUENCE [LARGE SCALE GENOMIC DNA]</scope>
    <source>
        <strain evidence="4">cv. E1</strain>
        <tissue evidence="3">Leaf</tissue>
    </source>
</reference>
<gene>
    <name evidence="3" type="ORF">J1N35_031648</name>
</gene>
<keyword evidence="4" id="KW-1185">Reference proteome</keyword>
<dbReference type="OrthoDB" id="1917968at2759"/>
<evidence type="ECO:0000259" key="2">
    <source>
        <dbReference type="Pfam" id="PF00234"/>
    </source>
</evidence>
<organism evidence="3 4">
    <name type="scientific">Gossypium stocksii</name>
    <dbReference type="NCBI Taxonomy" id="47602"/>
    <lineage>
        <taxon>Eukaryota</taxon>
        <taxon>Viridiplantae</taxon>
        <taxon>Streptophyta</taxon>
        <taxon>Embryophyta</taxon>
        <taxon>Tracheophyta</taxon>
        <taxon>Spermatophyta</taxon>
        <taxon>Magnoliopsida</taxon>
        <taxon>eudicotyledons</taxon>
        <taxon>Gunneridae</taxon>
        <taxon>Pentapetalae</taxon>
        <taxon>rosids</taxon>
        <taxon>malvids</taxon>
        <taxon>Malvales</taxon>
        <taxon>Malvaceae</taxon>
        <taxon>Malvoideae</taxon>
        <taxon>Gossypium</taxon>
    </lineage>
</organism>